<feature type="signal peptide" evidence="3">
    <location>
        <begin position="1"/>
        <end position="17"/>
    </location>
</feature>
<sequence>MKILWIIPFFLLQDTEAFLMKNAKIKLCLQASLADKSLQLEDCDPKSDLQQWSWQGDSLKNQGTQSCLSVLGDSGVQTSPCDNTASTGWDCSNSLLSPLGSSQSYLVASRKGVSLDNVRGLKAQWQQGVTEENVCKEKAARAVQDSYFYAALTSTQVYDHTAYNSTLVAGMDPEELNNLLWFFRTEDPSSWNYSVLALSFVATILGLVLLGINITRNRKRKIHMYKEAVQAAQQAELEAKQALIPVQEYSPGSPQPREPALQEERAGEVLVQWKDGTVTTLYKESSEDAM</sequence>
<gene>
    <name evidence="4" type="ORF">Anapl_12274</name>
</gene>
<dbReference type="CDD" id="cd23385">
    <property type="entry name" value="beta-trefoil_Ricin_MRC-like"/>
    <property type="match status" value="1"/>
</dbReference>
<reference evidence="5" key="1">
    <citation type="journal article" date="2013" name="Nat. Genet.">
        <title>The duck genome and transcriptome provide insight into an avian influenza virus reservoir species.</title>
        <authorList>
            <person name="Huang Y."/>
            <person name="Li Y."/>
            <person name="Burt D.W."/>
            <person name="Chen H."/>
            <person name="Zhang Y."/>
            <person name="Qian W."/>
            <person name="Kim H."/>
            <person name="Gan S."/>
            <person name="Zhao Y."/>
            <person name="Li J."/>
            <person name="Yi K."/>
            <person name="Feng H."/>
            <person name="Zhu P."/>
            <person name="Li B."/>
            <person name="Liu Q."/>
            <person name="Fairley S."/>
            <person name="Magor K.E."/>
            <person name="Du Z."/>
            <person name="Hu X."/>
            <person name="Goodman L."/>
            <person name="Tafer H."/>
            <person name="Vignal A."/>
            <person name="Lee T."/>
            <person name="Kim K.W."/>
            <person name="Sheng Z."/>
            <person name="An Y."/>
            <person name="Searle S."/>
            <person name="Herrero J."/>
            <person name="Groenen M.A."/>
            <person name="Crooijmans R.P."/>
            <person name="Faraut T."/>
            <person name="Cai Q."/>
            <person name="Webster R.G."/>
            <person name="Aldridge J.R."/>
            <person name="Warren W.C."/>
            <person name="Bartschat S."/>
            <person name="Kehr S."/>
            <person name="Marz M."/>
            <person name="Stadler P.F."/>
            <person name="Smith J."/>
            <person name="Kraus R.H."/>
            <person name="Zhao Y."/>
            <person name="Ren L."/>
            <person name="Fei J."/>
            <person name="Morisson M."/>
            <person name="Kaiser P."/>
            <person name="Griffin D.K."/>
            <person name="Rao M."/>
            <person name="Pitel F."/>
            <person name="Wang J."/>
            <person name="Li N."/>
        </authorList>
    </citation>
    <scope>NUCLEOTIDE SEQUENCE [LARGE SCALE GENOMIC DNA]</scope>
</reference>
<dbReference type="GO" id="GO:0046982">
    <property type="term" value="F:protein heterodimerization activity"/>
    <property type="evidence" value="ECO:0007669"/>
    <property type="project" value="InterPro"/>
</dbReference>
<feature type="non-terminal residue" evidence="4">
    <location>
        <position position="290"/>
    </location>
</feature>
<keyword evidence="2" id="KW-1133">Transmembrane helix</keyword>
<dbReference type="PROSITE" id="PS50231">
    <property type="entry name" value="RICIN_B_LECTIN"/>
    <property type="match status" value="1"/>
</dbReference>
<feature type="transmembrane region" description="Helical" evidence="2">
    <location>
        <begin position="191"/>
        <end position="214"/>
    </location>
</feature>
<accession>R0JJ79</accession>
<dbReference type="PANTHER" id="PTHR36129">
    <property type="entry name" value="ORGANIC SOLUTE TRANSPORTER SUBUNIT BETA-RELATED"/>
    <property type="match status" value="1"/>
</dbReference>
<dbReference type="GO" id="GO:0015721">
    <property type="term" value="P:bile acid and bile salt transport"/>
    <property type="evidence" value="ECO:0007669"/>
    <property type="project" value="InterPro"/>
</dbReference>
<keyword evidence="5" id="KW-1185">Reference proteome</keyword>
<feature type="chain" id="PRO_5004343500" evidence="3">
    <location>
        <begin position="18"/>
        <end position="290"/>
    </location>
</feature>
<evidence type="ECO:0000256" key="2">
    <source>
        <dbReference type="SAM" id="Phobius"/>
    </source>
</evidence>
<dbReference type="Proteomes" id="UP000296049">
    <property type="component" value="Unassembled WGS sequence"/>
</dbReference>
<keyword evidence="2" id="KW-0812">Transmembrane</keyword>
<dbReference type="GO" id="GO:0005886">
    <property type="term" value="C:plasma membrane"/>
    <property type="evidence" value="ECO:0007669"/>
    <property type="project" value="InterPro"/>
</dbReference>
<evidence type="ECO:0000313" key="5">
    <source>
        <dbReference type="Proteomes" id="UP000296049"/>
    </source>
</evidence>
<evidence type="ECO:0000256" key="3">
    <source>
        <dbReference type="SAM" id="SignalP"/>
    </source>
</evidence>
<dbReference type="Gene3D" id="2.80.10.50">
    <property type="match status" value="1"/>
</dbReference>
<dbReference type="InterPro" id="IPR035992">
    <property type="entry name" value="Ricin_B-like_lectins"/>
</dbReference>
<dbReference type="OrthoDB" id="9899510at2759"/>
<keyword evidence="2" id="KW-0472">Membrane</keyword>
<dbReference type="AlphaFoldDB" id="R0JJ79"/>
<protein>
    <submittedName>
        <fullName evidence="4">Organic solute transporter subunit beta</fullName>
    </submittedName>
</protein>
<dbReference type="InterPro" id="IPR029387">
    <property type="entry name" value="OSTbeta"/>
</dbReference>
<dbReference type="SUPFAM" id="SSF50370">
    <property type="entry name" value="Ricin B-like lectins"/>
    <property type="match status" value="1"/>
</dbReference>
<evidence type="ECO:0000256" key="1">
    <source>
        <dbReference type="SAM" id="MobiDB-lite"/>
    </source>
</evidence>
<dbReference type="PANTHER" id="PTHR36129:SF3">
    <property type="match status" value="1"/>
</dbReference>
<dbReference type="Pfam" id="PF15048">
    <property type="entry name" value="OSTbeta"/>
    <property type="match status" value="1"/>
</dbReference>
<proteinExistence type="predicted"/>
<organism evidence="4 5">
    <name type="scientific">Anas platyrhynchos</name>
    <name type="common">Mallard</name>
    <name type="synonym">Anas boschas</name>
    <dbReference type="NCBI Taxonomy" id="8839"/>
    <lineage>
        <taxon>Eukaryota</taxon>
        <taxon>Metazoa</taxon>
        <taxon>Chordata</taxon>
        <taxon>Craniata</taxon>
        <taxon>Vertebrata</taxon>
        <taxon>Euteleostomi</taxon>
        <taxon>Archelosauria</taxon>
        <taxon>Archosauria</taxon>
        <taxon>Dinosauria</taxon>
        <taxon>Saurischia</taxon>
        <taxon>Theropoda</taxon>
        <taxon>Coelurosauria</taxon>
        <taxon>Aves</taxon>
        <taxon>Neognathae</taxon>
        <taxon>Galloanserae</taxon>
        <taxon>Anseriformes</taxon>
        <taxon>Anatidae</taxon>
        <taxon>Anatinae</taxon>
        <taxon>Anas</taxon>
    </lineage>
</organism>
<dbReference type="KEGG" id="apla:101792138"/>
<dbReference type="InterPro" id="IPR052678">
    <property type="entry name" value="OST-beta_subunit"/>
</dbReference>
<dbReference type="EMBL" id="KB743789">
    <property type="protein sequence ID" value="EOA97066.1"/>
    <property type="molecule type" value="Genomic_DNA"/>
</dbReference>
<evidence type="ECO:0000313" key="4">
    <source>
        <dbReference type="EMBL" id="EOA97066.1"/>
    </source>
</evidence>
<name>R0JJ79_ANAPL</name>
<dbReference type="GO" id="GO:0022857">
    <property type="term" value="F:transmembrane transporter activity"/>
    <property type="evidence" value="ECO:0007669"/>
    <property type="project" value="InterPro"/>
</dbReference>
<feature type="region of interest" description="Disordered" evidence="1">
    <location>
        <begin position="246"/>
        <end position="266"/>
    </location>
</feature>
<keyword evidence="3" id="KW-0732">Signal</keyword>